<dbReference type="InterPro" id="IPR001207">
    <property type="entry name" value="Transposase_mutator"/>
</dbReference>
<evidence type="ECO:0000256" key="4">
    <source>
        <dbReference type="ARBA" id="ARBA00023125"/>
    </source>
</evidence>
<keyword evidence="3" id="KW-0815">Transposition</keyword>
<dbReference type="HOGENOM" id="CLU_2719740_0_0_5"/>
<evidence type="ECO:0000256" key="3">
    <source>
        <dbReference type="ARBA" id="ARBA00022578"/>
    </source>
</evidence>
<dbReference type="STRING" id="293614.A1C_04305"/>
<sequence length="72" mass="8724">MRSILKLRQSQNNRRNGHYEKNILDEEDRKLRLEVPRDRDGEYEPILIPRGVRKFEGFDAKADIIICTRYDY</sequence>
<dbReference type="Proteomes" id="UP000006830">
    <property type="component" value="Chromosome"/>
</dbReference>
<evidence type="ECO:0000256" key="1">
    <source>
        <dbReference type="ARBA" id="ARBA00002190"/>
    </source>
</evidence>
<comment type="function">
    <text evidence="1">Required for the transposition of the insertion element.</text>
</comment>
<dbReference type="GO" id="GO:0003677">
    <property type="term" value="F:DNA binding"/>
    <property type="evidence" value="ECO:0007669"/>
    <property type="project" value="UniProtKB-KW"/>
</dbReference>
<protein>
    <submittedName>
        <fullName evidence="7">Transposase, mutator type</fullName>
    </submittedName>
</protein>
<name>A8GP08_RICAH</name>
<gene>
    <name evidence="7" type="ordered locus">A1C_04305</name>
</gene>
<dbReference type="Pfam" id="PF00872">
    <property type="entry name" value="Transposase_mut"/>
    <property type="match status" value="1"/>
</dbReference>
<feature type="region of interest" description="Disordered" evidence="6">
    <location>
        <begin position="1"/>
        <end position="21"/>
    </location>
</feature>
<keyword evidence="5" id="KW-0233">DNA recombination</keyword>
<proteinExistence type="inferred from homology"/>
<dbReference type="eggNOG" id="COG3328">
    <property type="taxonomic scope" value="Bacteria"/>
</dbReference>
<dbReference type="GO" id="GO:0004803">
    <property type="term" value="F:transposase activity"/>
    <property type="evidence" value="ECO:0007669"/>
    <property type="project" value="InterPro"/>
</dbReference>
<dbReference type="GO" id="GO:0006313">
    <property type="term" value="P:DNA transposition"/>
    <property type="evidence" value="ECO:0007669"/>
    <property type="project" value="InterPro"/>
</dbReference>
<evidence type="ECO:0000313" key="7">
    <source>
        <dbReference type="EMBL" id="ABV75133.1"/>
    </source>
</evidence>
<reference evidence="7" key="1">
    <citation type="submission" date="2007-09" db="EMBL/GenBank/DDBJ databases">
        <title>Complete Genome Sequence of Rickettsia akari.</title>
        <authorList>
            <person name="Madan A."/>
            <person name="Fahey J."/>
            <person name="Helton E."/>
            <person name="Ketteman M."/>
            <person name="Madan A."/>
            <person name="Rodrigues S."/>
            <person name="Sanchez A."/>
            <person name="Whiting M."/>
            <person name="Dasch G."/>
            <person name="Eremeeva M."/>
        </authorList>
    </citation>
    <scope>NUCLEOTIDE SEQUENCE</scope>
    <source>
        <strain evidence="7">Hartford</strain>
    </source>
</reference>
<dbReference type="KEGG" id="rak:A1C_04305"/>
<comment type="similarity">
    <text evidence="2">Belongs to the transposase mutator family.</text>
</comment>
<dbReference type="AlphaFoldDB" id="A8GP08"/>
<evidence type="ECO:0000256" key="6">
    <source>
        <dbReference type="SAM" id="MobiDB-lite"/>
    </source>
</evidence>
<accession>A8GP08</accession>
<evidence type="ECO:0000256" key="5">
    <source>
        <dbReference type="ARBA" id="ARBA00023172"/>
    </source>
</evidence>
<organism evidence="7 8">
    <name type="scientific">Rickettsia akari (strain Hartford)</name>
    <dbReference type="NCBI Taxonomy" id="293614"/>
    <lineage>
        <taxon>Bacteria</taxon>
        <taxon>Pseudomonadati</taxon>
        <taxon>Pseudomonadota</taxon>
        <taxon>Alphaproteobacteria</taxon>
        <taxon>Rickettsiales</taxon>
        <taxon>Rickettsiaceae</taxon>
        <taxon>Rickettsieae</taxon>
        <taxon>Rickettsia</taxon>
        <taxon>spotted fever group</taxon>
    </lineage>
</organism>
<evidence type="ECO:0000256" key="2">
    <source>
        <dbReference type="ARBA" id="ARBA00010961"/>
    </source>
</evidence>
<keyword evidence="8" id="KW-1185">Reference proteome</keyword>
<dbReference type="RefSeq" id="WP_012149763.1">
    <property type="nucleotide sequence ID" value="NC_009881.1"/>
</dbReference>
<keyword evidence="4" id="KW-0238">DNA-binding</keyword>
<evidence type="ECO:0000313" key="8">
    <source>
        <dbReference type="Proteomes" id="UP000006830"/>
    </source>
</evidence>
<dbReference type="EMBL" id="CP000847">
    <property type="protein sequence ID" value="ABV75133.1"/>
    <property type="molecule type" value="Genomic_DNA"/>
</dbReference>